<feature type="signal peptide" evidence="3">
    <location>
        <begin position="1"/>
        <end position="24"/>
    </location>
</feature>
<dbReference type="EMBL" id="KV441552">
    <property type="protein sequence ID" value="OAG06014.1"/>
    <property type="molecule type" value="Genomic_DNA"/>
</dbReference>
<reference evidence="4 5" key="1">
    <citation type="submission" date="2016-05" db="EMBL/GenBank/DDBJ databases">
        <title>Comparative analysis of secretome profiles of manganese(II)-oxidizing ascomycete fungi.</title>
        <authorList>
            <consortium name="DOE Joint Genome Institute"/>
            <person name="Zeiner C.A."/>
            <person name="Purvine S.O."/>
            <person name="Zink E.M."/>
            <person name="Wu S."/>
            <person name="Pasa-Tolic L."/>
            <person name="Chaput D.L."/>
            <person name="Haridas S."/>
            <person name="Grigoriev I.V."/>
            <person name="Santelli C.M."/>
            <person name="Hansel C.M."/>
        </authorList>
    </citation>
    <scope>NUCLEOTIDE SEQUENCE [LARGE SCALE GENOMIC DNA]</scope>
    <source>
        <strain evidence="4 5">AP3s5-JAC2a</strain>
    </source>
</reference>
<keyword evidence="5" id="KW-1185">Reference proteome</keyword>
<dbReference type="InParanoid" id="A0A177CEF8"/>
<feature type="chain" id="PRO_5008058052" description="Transmembrane protein" evidence="3">
    <location>
        <begin position="25"/>
        <end position="199"/>
    </location>
</feature>
<feature type="region of interest" description="Disordered" evidence="1">
    <location>
        <begin position="121"/>
        <end position="170"/>
    </location>
</feature>
<keyword evidence="2" id="KW-0472">Membrane</keyword>
<dbReference type="OrthoDB" id="3796445at2759"/>
<organism evidence="4 5">
    <name type="scientific">Paraphaeosphaeria sporulosa</name>
    <dbReference type="NCBI Taxonomy" id="1460663"/>
    <lineage>
        <taxon>Eukaryota</taxon>
        <taxon>Fungi</taxon>
        <taxon>Dikarya</taxon>
        <taxon>Ascomycota</taxon>
        <taxon>Pezizomycotina</taxon>
        <taxon>Dothideomycetes</taxon>
        <taxon>Pleosporomycetidae</taxon>
        <taxon>Pleosporales</taxon>
        <taxon>Massarineae</taxon>
        <taxon>Didymosphaeriaceae</taxon>
        <taxon>Paraphaeosphaeria</taxon>
    </lineage>
</organism>
<evidence type="ECO:0000256" key="2">
    <source>
        <dbReference type="SAM" id="Phobius"/>
    </source>
</evidence>
<dbReference type="Proteomes" id="UP000077069">
    <property type="component" value="Unassembled WGS sequence"/>
</dbReference>
<proteinExistence type="predicted"/>
<feature type="transmembrane region" description="Helical" evidence="2">
    <location>
        <begin position="43"/>
        <end position="64"/>
    </location>
</feature>
<evidence type="ECO:0000256" key="3">
    <source>
        <dbReference type="SAM" id="SignalP"/>
    </source>
</evidence>
<evidence type="ECO:0000313" key="4">
    <source>
        <dbReference type="EMBL" id="OAG06014.1"/>
    </source>
</evidence>
<protein>
    <recommendedName>
        <fullName evidence="6">Transmembrane protein</fullName>
    </recommendedName>
</protein>
<evidence type="ECO:0008006" key="6">
    <source>
        <dbReference type="Google" id="ProtNLM"/>
    </source>
</evidence>
<accession>A0A177CEF8</accession>
<dbReference type="RefSeq" id="XP_018036379.1">
    <property type="nucleotide sequence ID" value="XM_018180195.1"/>
</dbReference>
<dbReference type="GeneID" id="28763681"/>
<evidence type="ECO:0000313" key="5">
    <source>
        <dbReference type="Proteomes" id="UP000077069"/>
    </source>
</evidence>
<name>A0A177CEF8_9PLEO</name>
<dbReference type="AlphaFoldDB" id="A0A177CEF8"/>
<evidence type="ECO:0000256" key="1">
    <source>
        <dbReference type="SAM" id="MobiDB-lite"/>
    </source>
</evidence>
<keyword evidence="2" id="KW-0812">Transmembrane</keyword>
<keyword evidence="3" id="KW-0732">Signal</keyword>
<sequence>MTLYPFEIFFLLALVAAVPIPTEAEKNSGGEKYAKDKGAGRPVLSYIFGAAGCLMILGVIYFAWAKYRRGERVCPGVKRKPATRNISRELVKSHRHPAPTSYGWQRPVMPINEAANPYAWPRQQTNSKPADGGYGLRDLNKPLPRRPQNDHGHPPYGVRKPAPILRSGTPVPVVYPNKNGFYTVPVYGSTSHGQDHRYR</sequence>
<keyword evidence="2" id="KW-1133">Transmembrane helix</keyword>
<gene>
    <name evidence="4" type="ORF">CC84DRAFT_1176093</name>
</gene>